<evidence type="ECO:0000256" key="8">
    <source>
        <dbReference type="ARBA" id="ARBA00047386"/>
    </source>
</evidence>
<dbReference type="GO" id="GO:0005829">
    <property type="term" value="C:cytosol"/>
    <property type="evidence" value="ECO:0007669"/>
    <property type="project" value="TreeGrafter"/>
</dbReference>
<dbReference type="Pfam" id="PF13500">
    <property type="entry name" value="AAA_26"/>
    <property type="match status" value="1"/>
</dbReference>
<dbReference type="Gene3D" id="3.40.50.300">
    <property type="entry name" value="P-loop containing nucleotide triphosphate hydrolases"/>
    <property type="match status" value="1"/>
</dbReference>
<sequence length="218" mass="23792">MNLTSEPLKLIVAGIGTEIGKTVVSAILVEALQADYWKPVQSGALTDSDTTTVRRLISNSISQVHPETYRLAQPLSPHAAAELDGITIEPNSITLPQTDNALVIELAGGLMVPLNDTYLNIDLVQKFDLPVVLVSRNYLGSINHTLLSVEACRNRQIPLLGIVFNGTTNPATEEFILSYTKLPCLARIKEEAEITAEVIKRYAADIQPIFVMLRNEAS</sequence>
<comment type="similarity">
    <text evidence="9">Belongs to the dethiobiotin synthetase family.</text>
</comment>
<feature type="binding site" evidence="9">
    <location>
        <position position="49"/>
    </location>
    <ligand>
        <name>Mg(2+)</name>
        <dbReference type="ChEBI" id="CHEBI:18420"/>
    </ligand>
</feature>
<dbReference type="GO" id="GO:0004141">
    <property type="term" value="F:dethiobiotin synthase activity"/>
    <property type="evidence" value="ECO:0007669"/>
    <property type="project" value="UniProtKB-UniRule"/>
</dbReference>
<keyword evidence="5 9" id="KW-0093">Biotin biosynthesis</keyword>
<dbReference type="PANTHER" id="PTHR43210">
    <property type="entry name" value="DETHIOBIOTIN SYNTHETASE"/>
    <property type="match status" value="1"/>
</dbReference>
<evidence type="ECO:0000256" key="6">
    <source>
        <dbReference type="ARBA" id="ARBA00022840"/>
    </source>
</evidence>
<keyword evidence="6 9" id="KW-0067">ATP-binding</keyword>
<evidence type="ECO:0000256" key="9">
    <source>
        <dbReference type="HAMAP-Rule" id="MF_00336"/>
    </source>
</evidence>
<evidence type="ECO:0000256" key="5">
    <source>
        <dbReference type="ARBA" id="ARBA00022756"/>
    </source>
</evidence>
<feature type="binding site" evidence="9">
    <location>
        <position position="105"/>
    </location>
    <ligand>
        <name>Mg(2+)</name>
        <dbReference type="ChEBI" id="CHEBI:18420"/>
    </ligand>
</feature>
<comment type="catalytic activity">
    <reaction evidence="9">
        <text>(7R,8S)-7,8-diammoniononanoate + CO2 + ATP = (4R,5S)-dethiobiotin + ADP + phosphate + 3 H(+)</text>
        <dbReference type="Rhea" id="RHEA:15805"/>
        <dbReference type="ChEBI" id="CHEBI:15378"/>
        <dbReference type="ChEBI" id="CHEBI:16526"/>
        <dbReference type="ChEBI" id="CHEBI:30616"/>
        <dbReference type="ChEBI" id="CHEBI:43474"/>
        <dbReference type="ChEBI" id="CHEBI:149469"/>
        <dbReference type="ChEBI" id="CHEBI:149473"/>
        <dbReference type="ChEBI" id="CHEBI:456216"/>
        <dbReference type="EC" id="6.3.3.3"/>
    </reaction>
</comment>
<comment type="pathway">
    <text evidence="9">Cofactor biosynthesis; biotin biosynthesis; biotin from 7,8-diaminononanoate: step 1/2.</text>
</comment>
<dbReference type="HAMAP" id="MF_00336">
    <property type="entry name" value="BioD"/>
    <property type="match status" value="1"/>
</dbReference>
<evidence type="ECO:0000256" key="7">
    <source>
        <dbReference type="ARBA" id="ARBA00022842"/>
    </source>
</evidence>
<feature type="binding site" evidence="9">
    <location>
        <begin position="105"/>
        <end position="108"/>
    </location>
    <ligand>
        <name>ATP</name>
        <dbReference type="ChEBI" id="CHEBI:30616"/>
    </ligand>
</feature>
<dbReference type="GO" id="GO:0000287">
    <property type="term" value="F:magnesium ion binding"/>
    <property type="evidence" value="ECO:0007669"/>
    <property type="project" value="UniProtKB-UniRule"/>
</dbReference>
<dbReference type="NCBIfam" id="TIGR00347">
    <property type="entry name" value="bioD"/>
    <property type="match status" value="1"/>
</dbReference>
<name>A0A926XYG4_9BACT</name>
<comment type="cofactor">
    <cofactor evidence="9">
        <name>Mg(2+)</name>
        <dbReference type="ChEBI" id="CHEBI:18420"/>
    </cofactor>
</comment>
<dbReference type="PIRSF" id="PIRSF006755">
    <property type="entry name" value="DTB_synth"/>
    <property type="match status" value="1"/>
</dbReference>
<dbReference type="RefSeq" id="WP_190888401.1">
    <property type="nucleotide sequence ID" value="NZ_JACWZY010000015.1"/>
</dbReference>
<keyword evidence="4 9" id="KW-0547">Nucleotide-binding</keyword>
<accession>A0A926XYG4</accession>
<comment type="caution">
    <text evidence="9">Lacks conserved residue(s) required for the propagation of feature annotation.</text>
</comment>
<keyword evidence="2 9" id="KW-0436">Ligase</keyword>
<dbReference type="EMBL" id="JACWZY010000015">
    <property type="protein sequence ID" value="MBD2702550.1"/>
    <property type="molecule type" value="Genomic_DNA"/>
</dbReference>
<evidence type="ECO:0000256" key="4">
    <source>
        <dbReference type="ARBA" id="ARBA00022741"/>
    </source>
</evidence>
<keyword evidence="11" id="KW-1185">Reference proteome</keyword>
<feature type="binding site" evidence="9">
    <location>
        <position position="49"/>
    </location>
    <ligand>
        <name>ATP</name>
        <dbReference type="ChEBI" id="CHEBI:30616"/>
    </ligand>
</feature>
<dbReference type="EC" id="6.3.3.3" evidence="9"/>
<dbReference type="AlphaFoldDB" id="A0A926XYG4"/>
<dbReference type="CDD" id="cd03109">
    <property type="entry name" value="DTBS"/>
    <property type="match status" value="1"/>
</dbReference>
<evidence type="ECO:0000256" key="1">
    <source>
        <dbReference type="ARBA" id="ARBA00022490"/>
    </source>
</evidence>
<comment type="function">
    <text evidence="9">Catalyzes a mechanistically unusual reaction, the ATP-dependent insertion of CO2 between the N7 and N8 nitrogen atoms of 7,8-diaminopelargonic acid (DAPA, also called 7,8-diammoniononanoate) to form a ureido ring.</text>
</comment>
<comment type="catalytic activity">
    <reaction evidence="8">
        <text>(7R,8S)-8-amino-7-(carboxyamino)nonanoate + ATP = (4R,5S)-dethiobiotin + ADP + phosphate + H(+)</text>
        <dbReference type="Rhea" id="RHEA:63684"/>
        <dbReference type="ChEBI" id="CHEBI:15378"/>
        <dbReference type="ChEBI" id="CHEBI:30616"/>
        <dbReference type="ChEBI" id="CHEBI:43474"/>
        <dbReference type="ChEBI" id="CHEBI:149470"/>
        <dbReference type="ChEBI" id="CHEBI:149473"/>
        <dbReference type="ChEBI" id="CHEBI:456216"/>
    </reaction>
</comment>
<dbReference type="GO" id="GO:0009102">
    <property type="term" value="P:biotin biosynthetic process"/>
    <property type="evidence" value="ECO:0007669"/>
    <property type="project" value="UniProtKB-UniRule"/>
</dbReference>
<gene>
    <name evidence="9 10" type="primary">bioD</name>
    <name evidence="10" type="ORF">IC229_18020</name>
</gene>
<comment type="subcellular location">
    <subcellularLocation>
        <location evidence="9">Cytoplasm</location>
    </subcellularLocation>
</comment>
<keyword evidence="7 9" id="KW-0460">Magnesium</keyword>
<dbReference type="InterPro" id="IPR027417">
    <property type="entry name" value="P-loop_NTPase"/>
</dbReference>
<comment type="subunit">
    <text evidence="9">Homodimer.</text>
</comment>
<protein>
    <recommendedName>
        <fullName evidence="9">ATP-dependent dethiobiotin synthetase BioD</fullName>
        <ecNumber evidence="9">6.3.3.3</ecNumber>
    </recommendedName>
    <alternativeName>
        <fullName evidence="9">DTB synthetase</fullName>
        <shortName evidence="9">DTBS</shortName>
    </alternativeName>
    <alternativeName>
        <fullName evidence="9">Dethiobiotin synthase</fullName>
    </alternativeName>
</protein>
<feature type="binding site" evidence="9">
    <location>
        <begin position="18"/>
        <end position="23"/>
    </location>
    <ligand>
        <name>ATP</name>
        <dbReference type="ChEBI" id="CHEBI:30616"/>
    </ligand>
</feature>
<keyword evidence="3 9" id="KW-0479">Metal-binding</keyword>
<proteinExistence type="inferred from homology"/>
<organism evidence="10 11">
    <name type="scientific">Spirosoma profusum</name>
    <dbReference type="NCBI Taxonomy" id="2771354"/>
    <lineage>
        <taxon>Bacteria</taxon>
        <taxon>Pseudomonadati</taxon>
        <taxon>Bacteroidota</taxon>
        <taxon>Cytophagia</taxon>
        <taxon>Cytophagales</taxon>
        <taxon>Cytophagaceae</taxon>
        <taxon>Spirosoma</taxon>
    </lineage>
</organism>
<dbReference type="SUPFAM" id="SSF52540">
    <property type="entry name" value="P-loop containing nucleoside triphosphate hydrolases"/>
    <property type="match status" value="1"/>
</dbReference>
<evidence type="ECO:0000313" key="11">
    <source>
        <dbReference type="Proteomes" id="UP000598820"/>
    </source>
</evidence>
<dbReference type="GO" id="GO:0005524">
    <property type="term" value="F:ATP binding"/>
    <property type="evidence" value="ECO:0007669"/>
    <property type="project" value="UniProtKB-UniRule"/>
</dbReference>
<evidence type="ECO:0000256" key="2">
    <source>
        <dbReference type="ARBA" id="ARBA00022598"/>
    </source>
</evidence>
<keyword evidence="1 9" id="KW-0963">Cytoplasm</keyword>
<feature type="binding site" evidence="9">
    <location>
        <position position="42"/>
    </location>
    <ligand>
        <name>substrate</name>
    </ligand>
</feature>
<evidence type="ECO:0000313" key="10">
    <source>
        <dbReference type="EMBL" id="MBD2702550.1"/>
    </source>
</evidence>
<dbReference type="PANTHER" id="PTHR43210:SF2">
    <property type="entry name" value="ATP-DEPENDENT DETHIOBIOTIN SYNTHETASE BIOD 2"/>
    <property type="match status" value="1"/>
</dbReference>
<comment type="caution">
    <text evidence="10">The sequence shown here is derived from an EMBL/GenBank/DDBJ whole genome shotgun (WGS) entry which is preliminary data.</text>
</comment>
<reference evidence="10" key="1">
    <citation type="submission" date="2020-09" db="EMBL/GenBank/DDBJ databases">
        <authorList>
            <person name="Kim M.K."/>
        </authorList>
    </citation>
    <scope>NUCLEOTIDE SEQUENCE</scope>
    <source>
        <strain evidence="10">BT702</strain>
    </source>
</reference>
<evidence type="ECO:0000256" key="3">
    <source>
        <dbReference type="ARBA" id="ARBA00022723"/>
    </source>
</evidence>
<feature type="binding site" evidence="9">
    <location>
        <position position="22"/>
    </location>
    <ligand>
        <name>Mg(2+)</name>
        <dbReference type="ChEBI" id="CHEBI:18420"/>
    </ligand>
</feature>
<dbReference type="InterPro" id="IPR004472">
    <property type="entry name" value="DTB_synth_BioD"/>
</dbReference>
<dbReference type="Proteomes" id="UP000598820">
    <property type="component" value="Unassembled WGS sequence"/>
</dbReference>
<feature type="active site" evidence="9">
    <location>
        <position position="38"/>
    </location>
</feature>